<dbReference type="EMBL" id="QJVJ01000006">
    <property type="protein sequence ID" value="PYI53754.1"/>
    <property type="molecule type" value="Genomic_DNA"/>
</dbReference>
<reference evidence="1 2" key="1">
    <citation type="submission" date="2018-05" db="EMBL/GenBank/DDBJ databases">
        <title>Paenibacillus flagellatus sp. nov., isolated from selenium mineral soil.</title>
        <authorList>
            <person name="Dai X."/>
        </authorList>
    </citation>
    <scope>NUCLEOTIDE SEQUENCE [LARGE SCALE GENOMIC DNA]</scope>
    <source>
        <strain evidence="1 2">DXL2</strain>
    </source>
</reference>
<name>A0A2V5K757_9BACL</name>
<dbReference type="InterPro" id="IPR005370">
    <property type="entry name" value="UPF0180"/>
</dbReference>
<proteinExistence type="predicted"/>
<protein>
    <submittedName>
        <fullName evidence="1">Uncharacterized protein</fullName>
    </submittedName>
</protein>
<evidence type="ECO:0000313" key="1">
    <source>
        <dbReference type="EMBL" id="PYI53754.1"/>
    </source>
</evidence>
<accession>A0A2V5K757</accession>
<dbReference type="AlphaFoldDB" id="A0A2V5K757"/>
<gene>
    <name evidence="1" type="ORF">DLM86_14395</name>
</gene>
<evidence type="ECO:0000313" key="2">
    <source>
        <dbReference type="Proteomes" id="UP000247476"/>
    </source>
</evidence>
<sequence>MATIAVENSLSNVKQALEQNGYQVVSMDDGSLQSCDCCVISGQDKNVLGITETVTQASVINAEGLTVDEVVQQVNRCVQ</sequence>
<organism evidence="1 2">
    <name type="scientific">Paenibacillus flagellatus</name>
    <dbReference type="NCBI Taxonomy" id="2211139"/>
    <lineage>
        <taxon>Bacteria</taxon>
        <taxon>Bacillati</taxon>
        <taxon>Bacillota</taxon>
        <taxon>Bacilli</taxon>
        <taxon>Bacillales</taxon>
        <taxon>Paenibacillaceae</taxon>
        <taxon>Paenibacillus</taxon>
    </lineage>
</organism>
<keyword evidence="2" id="KW-1185">Reference proteome</keyword>
<dbReference type="Proteomes" id="UP000247476">
    <property type="component" value="Unassembled WGS sequence"/>
</dbReference>
<dbReference type="OrthoDB" id="1708042at2"/>
<comment type="caution">
    <text evidence="1">The sequence shown here is derived from an EMBL/GenBank/DDBJ whole genome shotgun (WGS) entry which is preliminary data.</text>
</comment>
<dbReference type="RefSeq" id="WP_110841040.1">
    <property type="nucleotide sequence ID" value="NZ_QJVJ01000006.1"/>
</dbReference>
<dbReference type="Pfam" id="PF03698">
    <property type="entry name" value="UPF0180"/>
    <property type="match status" value="1"/>
</dbReference>